<sequence>MRGGGAVMLARPRSCQSSTGFLGSNKALSMSVRGEGKVEVGYPHSTGQQPVGDCAIGFCLCCQPNGAVNALEEDCEMLSHCHQPMSAVNTEEQKEMWEIEHEKVLLERRDLLASHSPTHPAEEAKKRCKNILGIRLFCTARELEKSWVMAYDTIYTAAVQRPAVLGEGQQEIAGQQLGPLSPRLAARTITNRLLGYSQGFCLPDFLLHLTNMQFTSDDVMNNATGGPASGIMVWGAIAYNDRTPLVFAEGTMNSECYIQNIIQPILSQFLQCQGDVLILQQQCQCTHVYRHLYEQIKKSATQTWVDSYFARAPHSKLQPTLVNAATATAGERENKDPDTPSPSATGSDLPPTVQKRSVKARAYPDLFFVFETKKHGSDMGDIATHIKCPIAVKCKVLNWRAVFSSDCVYLWDVQR</sequence>
<feature type="region of interest" description="Disordered" evidence="1">
    <location>
        <begin position="328"/>
        <end position="353"/>
    </location>
</feature>
<evidence type="ECO:0000313" key="2">
    <source>
        <dbReference type="EMBL" id="KAJ8885021.1"/>
    </source>
</evidence>
<reference evidence="2 3" key="1">
    <citation type="submission" date="2023-02" db="EMBL/GenBank/DDBJ databases">
        <title>LHISI_Scaffold_Assembly.</title>
        <authorList>
            <person name="Stuart O.P."/>
            <person name="Cleave R."/>
            <person name="Magrath M.J.L."/>
            <person name="Mikheyev A.S."/>
        </authorList>
    </citation>
    <scope>NUCLEOTIDE SEQUENCE [LARGE SCALE GENOMIC DNA]</scope>
    <source>
        <strain evidence="2">Daus_M_001</strain>
        <tissue evidence="2">Leg muscle</tissue>
    </source>
</reference>
<dbReference type="EMBL" id="JARBHB010000004">
    <property type="protein sequence ID" value="KAJ8885021.1"/>
    <property type="molecule type" value="Genomic_DNA"/>
</dbReference>
<evidence type="ECO:0000313" key="3">
    <source>
        <dbReference type="Proteomes" id="UP001159363"/>
    </source>
</evidence>
<dbReference type="InterPro" id="IPR036397">
    <property type="entry name" value="RNaseH_sf"/>
</dbReference>
<protein>
    <recommendedName>
        <fullName evidence="4">Transposase</fullName>
    </recommendedName>
</protein>
<dbReference type="Proteomes" id="UP001159363">
    <property type="component" value="Chromosome X"/>
</dbReference>
<comment type="caution">
    <text evidence="2">The sequence shown here is derived from an EMBL/GenBank/DDBJ whole genome shotgun (WGS) entry which is preliminary data.</text>
</comment>
<dbReference type="Gene3D" id="3.30.420.10">
    <property type="entry name" value="Ribonuclease H-like superfamily/Ribonuclease H"/>
    <property type="match status" value="1"/>
</dbReference>
<keyword evidence="3" id="KW-1185">Reference proteome</keyword>
<accession>A0ABQ9HLP9</accession>
<gene>
    <name evidence="2" type="ORF">PR048_011217</name>
</gene>
<organism evidence="2 3">
    <name type="scientific">Dryococelus australis</name>
    <dbReference type="NCBI Taxonomy" id="614101"/>
    <lineage>
        <taxon>Eukaryota</taxon>
        <taxon>Metazoa</taxon>
        <taxon>Ecdysozoa</taxon>
        <taxon>Arthropoda</taxon>
        <taxon>Hexapoda</taxon>
        <taxon>Insecta</taxon>
        <taxon>Pterygota</taxon>
        <taxon>Neoptera</taxon>
        <taxon>Polyneoptera</taxon>
        <taxon>Phasmatodea</taxon>
        <taxon>Verophasmatodea</taxon>
        <taxon>Anareolatae</taxon>
        <taxon>Phasmatidae</taxon>
        <taxon>Eurycanthinae</taxon>
        <taxon>Dryococelus</taxon>
    </lineage>
</organism>
<name>A0ABQ9HLP9_9NEOP</name>
<proteinExistence type="predicted"/>
<evidence type="ECO:0000256" key="1">
    <source>
        <dbReference type="SAM" id="MobiDB-lite"/>
    </source>
</evidence>
<evidence type="ECO:0008006" key="4">
    <source>
        <dbReference type="Google" id="ProtNLM"/>
    </source>
</evidence>